<dbReference type="EMBL" id="CP054257">
    <property type="protein sequence ID" value="QTQ12810.1"/>
    <property type="molecule type" value="Genomic_DNA"/>
</dbReference>
<dbReference type="Pfam" id="PF05025">
    <property type="entry name" value="RbsD_FucU"/>
    <property type="match status" value="1"/>
</dbReference>
<organism evidence="4 5">
    <name type="scientific">Treponema parvum</name>
    <dbReference type="NCBI Taxonomy" id="138851"/>
    <lineage>
        <taxon>Bacteria</taxon>
        <taxon>Pseudomonadati</taxon>
        <taxon>Spirochaetota</taxon>
        <taxon>Spirochaetia</taxon>
        <taxon>Spirochaetales</taxon>
        <taxon>Treponemataceae</taxon>
        <taxon>Treponema</taxon>
    </lineage>
</organism>
<dbReference type="InterPro" id="IPR050443">
    <property type="entry name" value="RbsD/FucU_mutarotase"/>
</dbReference>
<dbReference type="GO" id="GO:0042806">
    <property type="term" value="F:fucose binding"/>
    <property type="evidence" value="ECO:0007669"/>
    <property type="project" value="TreeGrafter"/>
</dbReference>
<dbReference type="GO" id="GO:0036373">
    <property type="term" value="F:L-fucose mutarotase activity"/>
    <property type="evidence" value="ECO:0007669"/>
    <property type="project" value="UniProtKB-EC"/>
</dbReference>
<dbReference type="GO" id="GO:0062193">
    <property type="term" value="F:D-ribose pyranase activity"/>
    <property type="evidence" value="ECO:0007669"/>
    <property type="project" value="UniProtKB-EC"/>
</dbReference>
<dbReference type="InterPro" id="IPR007721">
    <property type="entry name" value="RbsD_FucU"/>
</dbReference>
<dbReference type="SUPFAM" id="SSF102546">
    <property type="entry name" value="RbsD-like"/>
    <property type="match status" value="1"/>
</dbReference>
<accession>A0A975IDD2</accession>
<dbReference type="AlphaFoldDB" id="A0A975IDD2"/>
<evidence type="ECO:0000256" key="3">
    <source>
        <dbReference type="ARBA" id="ARBA00036324"/>
    </source>
</evidence>
<reference evidence="4" key="2">
    <citation type="journal article" date="2021" name="Microbiol. Resour. Announc.">
        <title>Complete Genome Sequences of Three Human Oral Treponema parvum Isolates.</title>
        <authorList>
            <person name="Zeng H."/>
            <person name="Watt R.M."/>
        </authorList>
    </citation>
    <scope>NUCLEOTIDE SEQUENCE</scope>
    <source>
        <strain evidence="4">ATCC 700773</strain>
    </source>
</reference>
<keyword evidence="2" id="KW-0413">Isomerase</keyword>
<name>A0A975IDD2_9SPIR</name>
<comment type="catalytic activity">
    <reaction evidence="1">
        <text>beta-D-ribopyranose = beta-D-ribofuranose</text>
        <dbReference type="Rhea" id="RHEA:25432"/>
        <dbReference type="ChEBI" id="CHEBI:27476"/>
        <dbReference type="ChEBI" id="CHEBI:47002"/>
        <dbReference type="EC" id="5.4.99.62"/>
    </reaction>
</comment>
<dbReference type="Gene3D" id="3.40.1650.10">
    <property type="entry name" value="RbsD-like domain"/>
    <property type="match status" value="1"/>
</dbReference>
<dbReference type="PANTHER" id="PTHR31690">
    <property type="entry name" value="FUCOSE MUTAROTASE"/>
    <property type="match status" value="1"/>
</dbReference>
<gene>
    <name evidence="4" type="ORF">HRI96_00205</name>
</gene>
<dbReference type="PANTHER" id="PTHR31690:SF4">
    <property type="entry name" value="FUCOSE MUTAROTASE"/>
    <property type="match status" value="1"/>
</dbReference>
<dbReference type="GO" id="GO:0006004">
    <property type="term" value="P:fucose metabolic process"/>
    <property type="evidence" value="ECO:0007669"/>
    <property type="project" value="TreeGrafter"/>
</dbReference>
<proteinExistence type="predicted"/>
<evidence type="ECO:0000256" key="2">
    <source>
        <dbReference type="ARBA" id="ARBA00023235"/>
    </source>
</evidence>
<comment type="catalytic activity">
    <reaction evidence="3">
        <text>alpha-L-fucose = beta-L-fucose</text>
        <dbReference type="Rhea" id="RHEA:25580"/>
        <dbReference type="ChEBI" id="CHEBI:42548"/>
        <dbReference type="ChEBI" id="CHEBI:42589"/>
        <dbReference type="EC" id="5.1.3.29"/>
    </reaction>
</comment>
<evidence type="ECO:0000256" key="1">
    <source>
        <dbReference type="ARBA" id="ARBA00000223"/>
    </source>
</evidence>
<sequence>MLRGIPKILPPEFVKYMMEMGHADFLVLADANFPGTSHSKRLIRMDSVSLEPLLEAVLPLFPLDSFVDDSVRLMRNLPTEPVPEVWKTYRKLLEKYDKDGAFKDFAFLDRLDFYDLAEKAYVVVQTGDEVRYGNIILQKGCC</sequence>
<reference evidence="4" key="1">
    <citation type="submission" date="2020-05" db="EMBL/GenBank/DDBJ databases">
        <authorList>
            <person name="Zeng H."/>
            <person name="Chan Y.K."/>
            <person name="Watt R.M."/>
        </authorList>
    </citation>
    <scope>NUCLEOTIDE SEQUENCE</scope>
    <source>
        <strain evidence="4">ATCC 700773</strain>
    </source>
</reference>
<evidence type="ECO:0000313" key="4">
    <source>
        <dbReference type="EMBL" id="QTQ12810.1"/>
    </source>
</evidence>
<protein>
    <submittedName>
        <fullName evidence="4">Fucose operon FucU protein</fullName>
    </submittedName>
</protein>
<evidence type="ECO:0000313" key="5">
    <source>
        <dbReference type="Proteomes" id="UP000671995"/>
    </source>
</evidence>
<dbReference type="Proteomes" id="UP000671995">
    <property type="component" value="Chromosome"/>
</dbReference>
<dbReference type="InterPro" id="IPR023750">
    <property type="entry name" value="RbsD-like_sf"/>
</dbReference>